<dbReference type="EMBL" id="CM001220">
    <property type="protein sequence ID" value="KEH28914.1"/>
    <property type="molecule type" value="Genomic_DNA"/>
</dbReference>
<organism evidence="5 8">
    <name type="scientific">Medicago truncatula</name>
    <name type="common">Barrel medic</name>
    <name type="synonym">Medicago tribuloides</name>
    <dbReference type="NCBI Taxonomy" id="3880"/>
    <lineage>
        <taxon>Eukaryota</taxon>
        <taxon>Viridiplantae</taxon>
        <taxon>Streptophyta</taxon>
        <taxon>Embryophyta</taxon>
        <taxon>Tracheophyta</taxon>
        <taxon>Spermatophyta</taxon>
        <taxon>Magnoliopsida</taxon>
        <taxon>eudicotyledons</taxon>
        <taxon>Gunneridae</taxon>
        <taxon>Pentapetalae</taxon>
        <taxon>rosids</taxon>
        <taxon>fabids</taxon>
        <taxon>Fabales</taxon>
        <taxon>Fabaceae</taxon>
        <taxon>Papilionoideae</taxon>
        <taxon>50 kb inversion clade</taxon>
        <taxon>NPAAA clade</taxon>
        <taxon>Hologalegina</taxon>
        <taxon>IRL clade</taxon>
        <taxon>Trifolieae</taxon>
        <taxon>Medicago</taxon>
    </lineage>
</organism>
<dbReference type="GO" id="GO:0004869">
    <property type="term" value="F:cysteine-type endopeptidase inhibitor activity"/>
    <property type="evidence" value="ECO:0007669"/>
    <property type="project" value="UniProtKB-KW"/>
</dbReference>
<feature type="signal peptide" evidence="3">
    <location>
        <begin position="1"/>
        <end position="22"/>
    </location>
</feature>
<feature type="chain" id="PRO_5014483314" evidence="3">
    <location>
        <begin position="23"/>
        <end position="116"/>
    </location>
</feature>
<dbReference type="Proteomes" id="UP000002051">
    <property type="component" value="Chromosome 4"/>
</dbReference>
<sequence>MRFQSLIVILVVLLASAAMNQALPGGYSPIKDLNDPHVIEIAKFAVTEYDKQKGTDLKFEKVVKGESQVVAGTNYRLTISAIHGSDSKSNSYEAIVYEKPSSEHLKKLISFIPVNA</sequence>
<evidence type="ECO:0000256" key="3">
    <source>
        <dbReference type="SAM" id="SignalP"/>
    </source>
</evidence>
<dbReference type="PANTHER" id="PTHR47364">
    <property type="entry name" value="CYSTEINE PROTEINASE INHIBITOR 5"/>
    <property type="match status" value="1"/>
</dbReference>
<dbReference type="AlphaFoldDB" id="A0A072UGP9"/>
<evidence type="ECO:0000259" key="4">
    <source>
        <dbReference type="SMART" id="SM00043"/>
    </source>
</evidence>
<dbReference type="SUPFAM" id="SSF54403">
    <property type="entry name" value="Cystatin/monellin"/>
    <property type="match status" value="1"/>
</dbReference>
<dbReference type="InterPro" id="IPR018073">
    <property type="entry name" value="Prot_inh_cystat_CS"/>
</dbReference>
<keyword evidence="2" id="KW-0789">Thiol protease inhibitor</keyword>
<dbReference type="InterPro" id="IPR046350">
    <property type="entry name" value="Cystatin_sf"/>
</dbReference>
<dbReference type="Gramene" id="rna20854">
    <property type="protein sequence ID" value="RHN58898.1"/>
    <property type="gene ID" value="gene20854"/>
</dbReference>
<evidence type="ECO:0000313" key="8">
    <source>
        <dbReference type="Proteomes" id="UP000002051"/>
    </source>
</evidence>
<evidence type="ECO:0000313" key="6">
    <source>
        <dbReference type="EMBL" id="RHN58898.1"/>
    </source>
</evidence>
<evidence type="ECO:0000313" key="7">
    <source>
        <dbReference type="EnsemblPlants" id="KEH28914"/>
    </source>
</evidence>
<evidence type="ECO:0000313" key="5">
    <source>
        <dbReference type="EMBL" id="KEH28914.1"/>
    </source>
</evidence>
<reference evidence="6" key="4">
    <citation type="journal article" date="2018" name="Nat. Plants">
        <title>Whole-genome landscape of Medicago truncatula symbiotic genes.</title>
        <authorList>
            <person name="Pecrix Y."/>
            <person name="Gamas P."/>
            <person name="Carrere S."/>
        </authorList>
    </citation>
    <scope>NUCLEOTIDE SEQUENCE</scope>
    <source>
        <tissue evidence="6">Leaves</tissue>
    </source>
</reference>
<dbReference type="KEGG" id="mtr:25491472"/>
<name>A0A072UGP9_MEDTR</name>
<dbReference type="OrthoDB" id="1424245at2759"/>
<gene>
    <name evidence="7" type="primary">25491472</name>
    <name evidence="5" type="ordered locus">MTR_4g017620</name>
    <name evidence="6" type="ORF">MtrunA17_Chr4g0007361</name>
</gene>
<dbReference type="EMBL" id="PSQE01000004">
    <property type="protein sequence ID" value="RHN58898.1"/>
    <property type="molecule type" value="Genomic_DNA"/>
</dbReference>
<reference evidence="5 8" key="1">
    <citation type="journal article" date="2011" name="Nature">
        <title>The Medicago genome provides insight into the evolution of rhizobial symbioses.</title>
        <authorList>
            <person name="Young N.D."/>
            <person name="Debelle F."/>
            <person name="Oldroyd G.E."/>
            <person name="Geurts R."/>
            <person name="Cannon S.B."/>
            <person name="Udvardi M.K."/>
            <person name="Benedito V.A."/>
            <person name="Mayer K.F."/>
            <person name="Gouzy J."/>
            <person name="Schoof H."/>
            <person name="Van de Peer Y."/>
            <person name="Proost S."/>
            <person name="Cook D.R."/>
            <person name="Meyers B.C."/>
            <person name="Spannagl M."/>
            <person name="Cheung F."/>
            <person name="De Mita S."/>
            <person name="Krishnakumar V."/>
            <person name="Gundlach H."/>
            <person name="Zhou S."/>
            <person name="Mudge J."/>
            <person name="Bharti A.K."/>
            <person name="Murray J.D."/>
            <person name="Naoumkina M.A."/>
            <person name="Rosen B."/>
            <person name="Silverstein K.A."/>
            <person name="Tang H."/>
            <person name="Rombauts S."/>
            <person name="Zhao P.X."/>
            <person name="Zhou P."/>
            <person name="Barbe V."/>
            <person name="Bardou P."/>
            <person name="Bechner M."/>
            <person name="Bellec A."/>
            <person name="Berger A."/>
            <person name="Berges H."/>
            <person name="Bidwell S."/>
            <person name="Bisseling T."/>
            <person name="Choisne N."/>
            <person name="Couloux A."/>
            <person name="Denny R."/>
            <person name="Deshpande S."/>
            <person name="Dai X."/>
            <person name="Doyle J.J."/>
            <person name="Dudez A.M."/>
            <person name="Farmer A.D."/>
            <person name="Fouteau S."/>
            <person name="Franken C."/>
            <person name="Gibelin C."/>
            <person name="Gish J."/>
            <person name="Goldstein S."/>
            <person name="Gonzalez A.J."/>
            <person name="Green P.J."/>
            <person name="Hallab A."/>
            <person name="Hartog M."/>
            <person name="Hua A."/>
            <person name="Humphray S.J."/>
            <person name="Jeong D.H."/>
            <person name="Jing Y."/>
            <person name="Jocker A."/>
            <person name="Kenton S.M."/>
            <person name="Kim D.J."/>
            <person name="Klee K."/>
            <person name="Lai H."/>
            <person name="Lang C."/>
            <person name="Lin S."/>
            <person name="Macmil S.L."/>
            <person name="Magdelenat G."/>
            <person name="Matthews L."/>
            <person name="McCorrison J."/>
            <person name="Monaghan E.L."/>
            <person name="Mun J.H."/>
            <person name="Najar F.Z."/>
            <person name="Nicholson C."/>
            <person name="Noirot C."/>
            <person name="O'Bleness M."/>
            <person name="Paule C.R."/>
            <person name="Poulain J."/>
            <person name="Prion F."/>
            <person name="Qin B."/>
            <person name="Qu C."/>
            <person name="Retzel E.F."/>
            <person name="Riddle C."/>
            <person name="Sallet E."/>
            <person name="Samain S."/>
            <person name="Samson N."/>
            <person name="Sanders I."/>
            <person name="Saurat O."/>
            <person name="Scarpelli C."/>
            <person name="Schiex T."/>
            <person name="Segurens B."/>
            <person name="Severin A.J."/>
            <person name="Sherrier D.J."/>
            <person name="Shi R."/>
            <person name="Sims S."/>
            <person name="Singer S.R."/>
            <person name="Sinharoy S."/>
            <person name="Sterck L."/>
            <person name="Viollet A."/>
            <person name="Wang B.B."/>
            <person name="Wang K."/>
            <person name="Wang M."/>
            <person name="Wang X."/>
            <person name="Warfsmann J."/>
            <person name="Weissenbach J."/>
            <person name="White D.D."/>
            <person name="White J.D."/>
            <person name="Wiley G.B."/>
            <person name="Wincker P."/>
            <person name="Xing Y."/>
            <person name="Yang L."/>
            <person name="Yao Z."/>
            <person name="Ying F."/>
            <person name="Zhai J."/>
            <person name="Zhou L."/>
            <person name="Zuber A."/>
            <person name="Denarie J."/>
            <person name="Dixon R.A."/>
            <person name="May G.D."/>
            <person name="Schwartz D.C."/>
            <person name="Rogers J."/>
            <person name="Quetier F."/>
            <person name="Town C.D."/>
            <person name="Roe B.A."/>
        </authorList>
    </citation>
    <scope>NUCLEOTIDE SEQUENCE [LARGE SCALE GENOMIC DNA]</scope>
    <source>
        <strain evidence="5">A17</strain>
        <strain evidence="7 8">cv. Jemalong A17</strain>
    </source>
</reference>
<reference evidence="5 8" key="2">
    <citation type="journal article" date="2014" name="BMC Genomics">
        <title>An improved genome release (version Mt4.0) for the model legume Medicago truncatula.</title>
        <authorList>
            <person name="Tang H."/>
            <person name="Krishnakumar V."/>
            <person name="Bidwell S."/>
            <person name="Rosen B."/>
            <person name="Chan A."/>
            <person name="Zhou S."/>
            <person name="Gentzbittel L."/>
            <person name="Childs K.L."/>
            <person name="Yandell M."/>
            <person name="Gundlach H."/>
            <person name="Mayer K.F."/>
            <person name="Schwartz D.C."/>
            <person name="Town C.D."/>
        </authorList>
    </citation>
    <scope>GENOME REANNOTATION</scope>
    <source>
        <strain evidence="5">A17</strain>
        <strain evidence="7 8">cv. Jemalong A17</strain>
    </source>
</reference>
<dbReference type="PANTHER" id="PTHR47364:SF2">
    <property type="entry name" value="CYSTEINE PROTEINASE INHIBITOR 5"/>
    <property type="match status" value="1"/>
</dbReference>
<feature type="domain" description="Cystatin" evidence="4">
    <location>
        <begin position="22"/>
        <end position="114"/>
    </location>
</feature>
<keyword evidence="3" id="KW-0732">Signal</keyword>
<dbReference type="CDD" id="cd00042">
    <property type="entry name" value="CY"/>
    <property type="match status" value="1"/>
</dbReference>
<dbReference type="Proteomes" id="UP000265566">
    <property type="component" value="Chromosome 4"/>
</dbReference>
<dbReference type="SMART" id="SM00043">
    <property type="entry name" value="CY"/>
    <property type="match status" value="1"/>
</dbReference>
<dbReference type="Pfam" id="PF16845">
    <property type="entry name" value="SQAPI"/>
    <property type="match status" value="1"/>
</dbReference>
<proteinExistence type="predicted"/>
<keyword evidence="1" id="KW-0646">Protease inhibitor</keyword>
<keyword evidence="8" id="KW-1185">Reference proteome</keyword>
<dbReference type="EnsemblPlants" id="KEH28914">
    <property type="protein sequence ID" value="KEH28914"/>
    <property type="gene ID" value="MTR_4g017620"/>
</dbReference>
<dbReference type="HOGENOM" id="CLU_113093_5_0_1"/>
<dbReference type="Gene3D" id="3.10.450.10">
    <property type="match status" value="1"/>
</dbReference>
<dbReference type="InterPro" id="IPR000010">
    <property type="entry name" value="Cystatin_dom"/>
</dbReference>
<protein>
    <submittedName>
        <fullName evidence="5">Phloem filament protein PP1</fullName>
    </submittedName>
    <submittedName>
        <fullName evidence="6">Putative Cystatin domain-containing protein</fullName>
    </submittedName>
</protein>
<reference evidence="7" key="3">
    <citation type="submission" date="2015-04" db="UniProtKB">
        <authorList>
            <consortium name="EnsemblPlants"/>
        </authorList>
    </citation>
    <scope>IDENTIFICATION</scope>
    <source>
        <strain evidence="7">cv. Jemalong A17</strain>
    </source>
</reference>
<evidence type="ECO:0000256" key="1">
    <source>
        <dbReference type="ARBA" id="ARBA00022690"/>
    </source>
</evidence>
<dbReference type="PROSITE" id="PS00287">
    <property type="entry name" value="CYSTATIN"/>
    <property type="match status" value="1"/>
</dbReference>
<accession>A0A072UGP9</accession>
<evidence type="ECO:0000256" key="2">
    <source>
        <dbReference type="ARBA" id="ARBA00022704"/>
    </source>
</evidence>